<evidence type="ECO:0000313" key="3">
    <source>
        <dbReference type="Proteomes" id="UP000623467"/>
    </source>
</evidence>
<reference evidence="2" key="1">
    <citation type="submission" date="2020-05" db="EMBL/GenBank/DDBJ databases">
        <title>Mycena genomes resolve the evolution of fungal bioluminescence.</title>
        <authorList>
            <person name="Tsai I.J."/>
        </authorList>
    </citation>
    <scope>NUCLEOTIDE SEQUENCE</scope>
    <source>
        <strain evidence="2">160909Yilan</strain>
    </source>
</reference>
<dbReference type="AlphaFoldDB" id="A0A8H7DK00"/>
<comment type="caution">
    <text evidence="2">The sequence shown here is derived from an EMBL/GenBank/DDBJ whole genome shotgun (WGS) entry which is preliminary data.</text>
</comment>
<organism evidence="2 3">
    <name type="scientific">Mycena sanguinolenta</name>
    <dbReference type="NCBI Taxonomy" id="230812"/>
    <lineage>
        <taxon>Eukaryota</taxon>
        <taxon>Fungi</taxon>
        <taxon>Dikarya</taxon>
        <taxon>Basidiomycota</taxon>
        <taxon>Agaricomycotina</taxon>
        <taxon>Agaricomycetes</taxon>
        <taxon>Agaricomycetidae</taxon>
        <taxon>Agaricales</taxon>
        <taxon>Marasmiineae</taxon>
        <taxon>Mycenaceae</taxon>
        <taxon>Mycena</taxon>
    </lineage>
</organism>
<protein>
    <submittedName>
        <fullName evidence="2">Uncharacterized protein</fullName>
    </submittedName>
</protein>
<keyword evidence="3" id="KW-1185">Reference proteome</keyword>
<dbReference type="EMBL" id="JACAZH010000002">
    <property type="protein sequence ID" value="KAF7374066.1"/>
    <property type="molecule type" value="Genomic_DNA"/>
</dbReference>
<evidence type="ECO:0000256" key="1">
    <source>
        <dbReference type="SAM" id="Phobius"/>
    </source>
</evidence>
<keyword evidence="1" id="KW-0812">Transmembrane</keyword>
<keyword evidence="1" id="KW-1133">Transmembrane helix</keyword>
<evidence type="ECO:0000313" key="2">
    <source>
        <dbReference type="EMBL" id="KAF7374066.1"/>
    </source>
</evidence>
<name>A0A8H7DK00_9AGAR</name>
<proteinExistence type="predicted"/>
<keyword evidence="1" id="KW-0472">Membrane</keyword>
<gene>
    <name evidence="2" type="ORF">MSAN_00287500</name>
</gene>
<feature type="transmembrane region" description="Helical" evidence="1">
    <location>
        <begin position="72"/>
        <end position="94"/>
    </location>
</feature>
<accession>A0A8H7DK00</accession>
<sequence length="108" mass="11998">MTLDALARGVPSRPLVVAPPLPPHSTGYLDLNPSISPVTSACVWTAFDDDFDISFAFELDCSRSSLLRSSLFHLSELIVVFILALLLLFLPAYGPSIRRRFTTRYLNN</sequence>
<dbReference type="Proteomes" id="UP000623467">
    <property type="component" value="Unassembled WGS sequence"/>
</dbReference>